<name>A7NIQ8_ROSCS</name>
<dbReference type="InterPro" id="IPR020547">
    <property type="entry name" value="ATP_synth_F1_esu_C"/>
</dbReference>
<dbReference type="NCBIfam" id="TIGR01216">
    <property type="entry name" value="ATP_synt_epsi"/>
    <property type="match status" value="1"/>
</dbReference>
<evidence type="ECO:0000256" key="5">
    <source>
        <dbReference type="ARBA" id="ARBA00023136"/>
    </source>
</evidence>
<dbReference type="KEGG" id="rca:Rcas_1264"/>
<evidence type="ECO:0000256" key="9">
    <source>
        <dbReference type="RuleBase" id="RU003656"/>
    </source>
</evidence>
<dbReference type="Proteomes" id="UP000000263">
    <property type="component" value="Chromosome"/>
</dbReference>
<dbReference type="CDD" id="cd12152">
    <property type="entry name" value="F1-ATPase_delta"/>
    <property type="match status" value="1"/>
</dbReference>
<gene>
    <name evidence="8" type="primary">atpC</name>
    <name evidence="12" type="ordered locus">Rcas_1264</name>
</gene>
<reference evidence="12 13" key="1">
    <citation type="submission" date="2007-08" db="EMBL/GenBank/DDBJ databases">
        <title>Complete sequence of Roseiflexus castenholzii DSM 13941.</title>
        <authorList>
            <consortium name="US DOE Joint Genome Institute"/>
            <person name="Copeland A."/>
            <person name="Lucas S."/>
            <person name="Lapidus A."/>
            <person name="Barry K."/>
            <person name="Glavina del Rio T."/>
            <person name="Dalin E."/>
            <person name="Tice H."/>
            <person name="Pitluck S."/>
            <person name="Thompson L.S."/>
            <person name="Brettin T."/>
            <person name="Bruce D."/>
            <person name="Detter J.C."/>
            <person name="Han C."/>
            <person name="Tapia R."/>
            <person name="Schmutz J."/>
            <person name="Larimer F."/>
            <person name="Land M."/>
            <person name="Hauser L."/>
            <person name="Kyrpides N."/>
            <person name="Mikhailova N."/>
            <person name="Bryant D.A."/>
            <person name="Hanada S."/>
            <person name="Tsukatani Y."/>
            <person name="Richardson P."/>
        </authorList>
    </citation>
    <scope>NUCLEOTIDE SEQUENCE [LARGE SCALE GENOMIC DNA]</scope>
    <source>
        <strain evidence="13">DSM 13941 / HLO8</strain>
    </source>
</reference>
<evidence type="ECO:0000313" key="13">
    <source>
        <dbReference type="Proteomes" id="UP000000263"/>
    </source>
</evidence>
<proteinExistence type="inferred from homology"/>
<evidence type="ECO:0000313" key="12">
    <source>
        <dbReference type="EMBL" id="ABU57361.1"/>
    </source>
</evidence>
<keyword evidence="3 8" id="KW-0813">Transport</keyword>
<dbReference type="Gene3D" id="1.20.5.440">
    <property type="entry name" value="ATP synthase delta/epsilon subunit, C-terminal domain"/>
    <property type="match status" value="1"/>
</dbReference>
<dbReference type="NCBIfam" id="NF009980">
    <property type="entry name" value="PRK13446.1"/>
    <property type="match status" value="1"/>
</dbReference>
<dbReference type="PANTHER" id="PTHR13822:SF10">
    <property type="entry name" value="ATP SYNTHASE EPSILON CHAIN, CHLOROPLASTIC"/>
    <property type="match status" value="1"/>
</dbReference>
<evidence type="ECO:0000256" key="7">
    <source>
        <dbReference type="ARBA" id="ARBA00023310"/>
    </source>
</evidence>
<keyword evidence="8" id="KW-0375">Hydrogen ion transport</keyword>
<dbReference type="Pfam" id="PF02823">
    <property type="entry name" value="ATP-synt_DE_N"/>
    <property type="match status" value="1"/>
</dbReference>
<dbReference type="GO" id="GO:0046933">
    <property type="term" value="F:proton-transporting ATP synthase activity, rotational mechanism"/>
    <property type="evidence" value="ECO:0007669"/>
    <property type="project" value="UniProtKB-UniRule"/>
</dbReference>
<comment type="similarity">
    <text evidence="2 8 9">Belongs to the ATPase epsilon chain family.</text>
</comment>
<comment type="function">
    <text evidence="8">Produces ATP from ADP in the presence of a proton gradient across the membrane.</text>
</comment>
<dbReference type="eggNOG" id="COG0355">
    <property type="taxonomic scope" value="Bacteria"/>
</dbReference>
<dbReference type="STRING" id="383372.Rcas_1264"/>
<dbReference type="HAMAP" id="MF_00530">
    <property type="entry name" value="ATP_synth_epsil_bac"/>
    <property type="match status" value="1"/>
</dbReference>
<dbReference type="InterPro" id="IPR036794">
    <property type="entry name" value="ATP_F1_dsu/esu_C_sf"/>
</dbReference>
<evidence type="ECO:0000256" key="1">
    <source>
        <dbReference type="ARBA" id="ARBA00004202"/>
    </source>
</evidence>
<comment type="subcellular location">
    <subcellularLocation>
        <location evidence="1 8">Cell membrane</location>
        <topology evidence="1 8">Peripheral membrane protein</topology>
    </subcellularLocation>
</comment>
<feature type="domain" description="ATP synthase F1 complex delta/epsilon subunit N-terminal" evidence="11">
    <location>
        <begin position="3"/>
        <end position="81"/>
    </location>
</feature>
<evidence type="ECO:0000256" key="4">
    <source>
        <dbReference type="ARBA" id="ARBA00023065"/>
    </source>
</evidence>
<dbReference type="GO" id="GO:0005886">
    <property type="term" value="C:plasma membrane"/>
    <property type="evidence" value="ECO:0007669"/>
    <property type="project" value="UniProtKB-SubCell"/>
</dbReference>
<protein>
    <recommendedName>
        <fullName evidence="8">ATP synthase epsilon chain</fullName>
    </recommendedName>
    <alternativeName>
        <fullName evidence="8">ATP synthase F1 sector epsilon subunit</fullName>
    </alternativeName>
    <alternativeName>
        <fullName evidence="8">F-ATPase epsilon subunit</fullName>
    </alternativeName>
</protein>
<comment type="subunit">
    <text evidence="8 9">F-type ATPases have 2 components, CF(1) - the catalytic core - and CF(0) - the membrane proton channel. CF(1) has five subunits: alpha(3), beta(3), gamma(1), delta(1), epsilon(1). CF(0) has three main subunits: a, b and c.</text>
</comment>
<dbReference type="RefSeq" id="WP_012119791.1">
    <property type="nucleotide sequence ID" value="NC_009767.1"/>
</dbReference>
<keyword evidence="8" id="KW-1003">Cell membrane</keyword>
<organism evidence="12 13">
    <name type="scientific">Roseiflexus castenholzii (strain DSM 13941 / HLO8)</name>
    <dbReference type="NCBI Taxonomy" id="383372"/>
    <lineage>
        <taxon>Bacteria</taxon>
        <taxon>Bacillati</taxon>
        <taxon>Chloroflexota</taxon>
        <taxon>Chloroflexia</taxon>
        <taxon>Chloroflexales</taxon>
        <taxon>Roseiflexineae</taxon>
        <taxon>Roseiflexaceae</taxon>
        <taxon>Roseiflexus</taxon>
    </lineage>
</organism>
<dbReference type="GO" id="GO:0045259">
    <property type="term" value="C:proton-transporting ATP synthase complex"/>
    <property type="evidence" value="ECO:0007669"/>
    <property type="project" value="UniProtKB-KW"/>
</dbReference>
<dbReference type="NCBIfam" id="NF011322">
    <property type="entry name" value="PRK14735.1"/>
    <property type="match status" value="1"/>
</dbReference>
<evidence type="ECO:0000259" key="10">
    <source>
        <dbReference type="Pfam" id="PF00401"/>
    </source>
</evidence>
<dbReference type="EMBL" id="CP000804">
    <property type="protein sequence ID" value="ABU57361.1"/>
    <property type="molecule type" value="Genomic_DNA"/>
</dbReference>
<keyword evidence="5 8" id="KW-0472">Membrane</keyword>
<dbReference type="Gene3D" id="2.60.15.10">
    <property type="entry name" value="F0F1 ATP synthase delta/epsilon subunit, N-terminal"/>
    <property type="match status" value="1"/>
</dbReference>
<dbReference type="GO" id="GO:0005524">
    <property type="term" value="F:ATP binding"/>
    <property type="evidence" value="ECO:0007669"/>
    <property type="project" value="UniProtKB-UniRule"/>
</dbReference>
<evidence type="ECO:0000259" key="11">
    <source>
        <dbReference type="Pfam" id="PF02823"/>
    </source>
</evidence>
<dbReference type="AlphaFoldDB" id="A7NIQ8"/>
<dbReference type="HOGENOM" id="CLU_084338_1_3_0"/>
<evidence type="ECO:0000256" key="8">
    <source>
        <dbReference type="HAMAP-Rule" id="MF_00530"/>
    </source>
</evidence>
<keyword evidence="13" id="KW-1185">Reference proteome</keyword>
<dbReference type="InterPro" id="IPR020546">
    <property type="entry name" value="ATP_synth_F1_dsu/esu_N"/>
</dbReference>
<accession>A7NIQ8</accession>
<evidence type="ECO:0000256" key="6">
    <source>
        <dbReference type="ARBA" id="ARBA00023196"/>
    </source>
</evidence>
<feature type="domain" description="ATP synthase epsilon subunit C-terminal" evidence="10">
    <location>
        <begin position="85"/>
        <end position="130"/>
    </location>
</feature>
<dbReference type="PANTHER" id="PTHR13822">
    <property type="entry name" value="ATP SYNTHASE DELTA/EPSILON CHAIN"/>
    <property type="match status" value="1"/>
</dbReference>
<evidence type="ECO:0000256" key="2">
    <source>
        <dbReference type="ARBA" id="ARBA00005712"/>
    </source>
</evidence>
<dbReference type="Pfam" id="PF00401">
    <property type="entry name" value="ATP-synt_DE"/>
    <property type="match status" value="1"/>
</dbReference>
<keyword evidence="4 8" id="KW-0406">Ion transport</keyword>
<dbReference type="SUPFAM" id="SSF51344">
    <property type="entry name" value="Epsilon subunit of F1F0-ATP synthase N-terminal domain"/>
    <property type="match status" value="1"/>
</dbReference>
<keyword evidence="7 8" id="KW-0066">ATP synthesis</keyword>
<keyword evidence="6 8" id="KW-0139">CF(1)</keyword>
<sequence length="139" mass="15419">MPIHLEIVTAERVVLSDDVDMINAPTKDGRVGILPRHAPLLTILEIGELDIVKDGVTTPFAISGGFMEVLPHRVTILADTAERADEIDEARAEAARRAAEQRIAERRSAQDLALAEAELRRALVQLKVAQLKKIRRERD</sequence>
<dbReference type="SUPFAM" id="SSF46604">
    <property type="entry name" value="Epsilon subunit of F1F0-ATP synthase C-terminal domain"/>
    <property type="match status" value="1"/>
</dbReference>
<evidence type="ECO:0000256" key="3">
    <source>
        <dbReference type="ARBA" id="ARBA00022448"/>
    </source>
</evidence>
<dbReference type="OrthoDB" id="9804110at2"/>
<dbReference type="InterPro" id="IPR036771">
    <property type="entry name" value="ATPsynth_dsu/esu_N"/>
</dbReference>
<dbReference type="InterPro" id="IPR001469">
    <property type="entry name" value="ATP_synth_F1_dsu/esu"/>
</dbReference>